<dbReference type="EMBL" id="JABXJJ020000032">
    <property type="protein sequence ID" value="MDI5972439.1"/>
    <property type="molecule type" value="Genomic_DNA"/>
</dbReference>
<protein>
    <recommendedName>
        <fullName evidence="2">CYTH domain-containing protein</fullName>
    </recommendedName>
</protein>
<dbReference type="RefSeq" id="WP_271318451.1">
    <property type="nucleotide sequence ID" value="NZ_JABXJJ020000032.1"/>
</dbReference>
<name>A0AA90H8G6_9ACTN</name>
<organism evidence="1">
    <name type="scientific">Streptantibioticus silvisoli</name>
    <dbReference type="NCBI Taxonomy" id="2705255"/>
    <lineage>
        <taxon>Bacteria</taxon>
        <taxon>Bacillati</taxon>
        <taxon>Actinomycetota</taxon>
        <taxon>Actinomycetes</taxon>
        <taxon>Kitasatosporales</taxon>
        <taxon>Streptomycetaceae</taxon>
        <taxon>Streptantibioticus</taxon>
    </lineage>
</organism>
<evidence type="ECO:0008006" key="2">
    <source>
        <dbReference type="Google" id="ProtNLM"/>
    </source>
</evidence>
<gene>
    <name evidence="1" type="ORF">POF50_024385</name>
</gene>
<comment type="caution">
    <text evidence="1">The sequence shown here is derived from an EMBL/GenBank/DDBJ whole genome shotgun (WGS) entry which is preliminary data.</text>
</comment>
<accession>A0AA90H8G6</accession>
<dbReference type="AlphaFoldDB" id="A0AA90H8G6"/>
<reference evidence="1" key="1">
    <citation type="submission" date="2023-05" db="EMBL/GenBank/DDBJ databases">
        <title>Streptantibioticus silvisoli sp. nov., acidotolerant actinomycetes 1 from pine litter.</title>
        <authorList>
            <person name="Swiecimska M."/>
            <person name="Golinska P."/>
            <person name="Sangal V."/>
            <person name="Wachnowicz B."/>
            <person name="Goodfellow M."/>
        </authorList>
    </citation>
    <scope>NUCLEOTIDE SEQUENCE</scope>
    <source>
        <strain evidence="1">SL13</strain>
    </source>
</reference>
<sequence length="251" mass="26551">MTVSARTHALEEAFRRAAAEPGSAGGSPGPGGFVLTRWNPDFEYEIKLAHPGPVSPAALLEEAVTVLAAGAGVLAGAGRQAATLRPVYHLAGGSEYSVFEEDGRRVQKIKTHTAVPVGGGRGVHVMRSRESFETDPRRIARNTASAVPSGSLLKERCRTHLLHRPTRTLLQLAATRCSAGTARQFQLEIEYAGHFTHPADPPRTPGEQEVLAVLAGLGTALADADGSRLAFDTETKLEFLRRASGGTATCP</sequence>
<proteinExistence type="predicted"/>
<evidence type="ECO:0000313" key="1">
    <source>
        <dbReference type="EMBL" id="MDI5972439.1"/>
    </source>
</evidence>